<dbReference type="EMBL" id="QLNI01000074">
    <property type="protein sequence ID" value="RAL99991.1"/>
    <property type="molecule type" value="Genomic_DNA"/>
</dbReference>
<keyword evidence="3 6" id="KW-0812">Transmembrane</keyword>
<feature type="transmembrane region" description="Helical" evidence="6">
    <location>
        <begin position="765"/>
        <end position="786"/>
    </location>
</feature>
<dbReference type="Proteomes" id="UP000293902">
    <property type="component" value="Chromosome"/>
</dbReference>
<feature type="transmembrane region" description="Helical" evidence="6">
    <location>
        <begin position="427"/>
        <end position="453"/>
    </location>
</feature>
<reference evidence="10 11" key="1">
    <citation type="submission" date="2018-06" db="EMBL/GenBank/DDBJ databases">
        <title>Complete Genome Sequence of Desulfobacter hydrogenophilus (DSM3380).</title>
        <authorList>
            <person name="Marietou A."/>
            <person name="Schreiber L."/>
            <person name="Marshall I."/>
            <person name="Jorgensen B."/>
        </authorList>
    </citation>
    <scope>NUCLEOTIDE SEQUENCE [LARGE SCALE GENOMIC DNA]</scope>
    <source>
        <strain evidence="10 11">DSM 3380</strain>
    </source>
</reference>
<dbReference type="Pfam" id="PF12704">
    <property type="entry name" value="MacB_PCD"/>
    <property type="match status" value="1"/>
</dbReference>
<evidence type="ECO:0000256" key="1">
    <source>
        <dbReference type="ARBA" id="ARBA00004651"/>
    </source>
</evidence>
<feature type="transmembrane region" description="Helical" evidence="6">
    <location>
        <begin position="398"/>
        <end position="421"/>
    </location>
</feature>
<name>A0A328F9B1_9BACT</name>
<keyword evidence="2" id="KW-1003">Cell membrane</keyword>
<dbReference type="GO" id="GO:0005886">
    <property type="term" value="C:plasma membrane"/>
    <property type="evidence" value="ECO:0007669"/>
    <property type="project" value="UniProtKB-SubCell"/>
</dbReference>
<keyword evidence="12" id="KW-1185">Reference proteome</keyword>
<feature type="transmembrane region" description="Helical" evidence="6">
    <location>
        <begin position="709"/>
        <end position="736"/>
    </location>
</feature>
<accession>A0A328F9B1</accession>
<evidence type="ECO:0000256" key="2">
    <source>
        <dbReference type="ARBA" id="ARBA00022475"/>
    </source>
</evidence>
<dbReference type="AlphaFoldDB" id="A0A328F9B1"/>
<dbReference type="PANTHER" id="PTHR30572">
    <property type="entry name" value="MEMBRANE COMPONENT OF TRANSPORTER-RELATED"/>
    <property type="match status" value="1"/>
</dbReference>
<protein>
    <submittedName>
        <fullName evidence="10">ABC transporter permease</fullName>
    </submittedName>
    <submittedName>
        <fullName evidence="9">FtsX-like permease family protein</fullName>
    </submittedName>
</protein>
<dbReference type="InterPro" id="IPR003838">
    <property type="entry name" value="ABC3_permease_C"/>
</dbReference>
<feature type="domain" description="MacB-like periplasmic core" evidence="8">
    <location>
        <begin position="20"/>
        <end position="225"/>
    </location>
</feature>
<evidence type="ECO:0000256" key="5">
    <source>
        <dbReference type="ARBA" id="ARBA00023136"/>
    </source>
</evidence>
<dbReference type="Proteomes" id="UP000248798">
    <property type="component" value="Unassembled WGS sequence"/>
</dbReference>
<evidence type="ECO:0000256" key="4">
    <source>
        <dbReference type="ARBA" id="ARBA00022989"/>
    </source>
</evidence>
<evidence type="ECO:0000256" key="3">
    <source>
        <dbReference type="ARBA" id="ARBA00022692"/>
    </source>
</evidence>
<evidence type="ECO:0000313" key="10">
    <source>
        <dbReference type="EMBL" id="RAL99991.1"/>
    </source>
</evidence>
<evidence type="ECO:0000259" key="7">
    <source>
        <dbReference type="Pfam" id="PF02687"/>
    </source>
</evidence>
<feature type="transmembrane region" description="Helical" evidence="6">
    <location>
        <begin position="21"/>
        <end position="39"/>
    </location>
</feature>
<reference evidence="9 12" key="2">
    <citation type="submission" date="2019-02" db="EMBL/GenBank/DDBJ databases">
        <title>Complete genome sequence of Desulfobacter hydrogenophilus AcRS1.</title>
        <authorList>
            <person name="Marietou A."/>
            <person name="Lund M.B."/>
            <person name="Marshall I.P.G."/>
            <person name="Schreiber L."/>
            <person name="Jorgensen B."/>
        </authorList>
    </citation>
    <scope>NUCLEOTIDE SEQUENCE [LARGE SCALE GENOMIC DNA]</scope>
    <source>
        <strain evidence="9 12">AcRS1</strain>
    </source>
</reference>
<feature type="transmembrane region" description="Helical" evidence="6">
    <location>
        <begin position="297"/>
        <end position="319"/>
    </location>
</feature>
<evidence type="ECO:0000313" key="9">
    <source>
        <dbReference type="EMBL" id="QBH14954.1"/>
    </source>
</evidence>
<keyword evidence="5 6" id="KW-0472">Membrane</keyword>
<proteinExistence type="predicted"/>
<feature type="transmembrane region" description="Helical" evidence="6">
    <location>
        <begin position="358"/>
        <end position="377"/>
    </location>
</feature>
<dbReference type="InterPro" id="IPR050250">
    <property type="entry name" value="Macrolide_Exporter_MacB"/>
</dbReference>
<dbReference type="EMBL" id="CP036313">
    <property type="protein sequence ID" value="QBH14954.1"/>
    <property type="molecule type" value="Genomic_DNA"/>
</dbReference>
<feature type="transmembrane region" description="Helical" evidence="6">
    <location>
        <begin position="254"/>
        <end position="277"/>
    </location>
</feature>
<dbReference type="Pfam" id="PF02687">
    <property type="entry name" value="FtsX"/>
    <property type="match status" value="2"/>
</dbReference>
<evidence type="ECO:0000313" key="11">
    <source>
        <dbReference type="Proteomes" id="UP000248798"/>
    </source>
</evidence>
<dbReference type="GO" id="GO:0022857">
    <property type="term" value="F:transmembrane transporter activity"/>
    <property type="evidence" value="ECO:0007669"/>
    <property type="project" value="TreeGrafter"/>
</dbReference>
<evidence type="ECO:0000313" key="12">
    <source>
        <dbReference type="Proteomes" id="UP000293902"/>
    </source>
</evidence>
<feature type="domain" description="ABC3 transporter permease C-terminal" evidence="7">
    <location>
        <begin position="717"/>
        <end position="834"/>
    </location>
</feature>
<sequence>MTSVLFKICFRLSLRHPLRTALMTIGIAIGVAGVIAIDISKTSITKSFELSTSALTSRSTHQIVGSNFTIPQHLFTQLRTQLGIKASAPVITRHVKTDQLGNKTFTLMGIDPFSEIYFRSFETIKGTNSRPMDLSSGRPGVLISRRNARQFNVKLNRPIYLRFGNKEIKAIVAGFIDTGDVNSRNPADGVILTDIATAQELLELGDNITRIDLLLHKDDIDKVRQILPKGVFLVETNKQNQVVRGLSRSFETSLTAFSMLALFMGIFLIYNTVSFSVARRRHINGTLKALGASGRQIFLMVILEVFLFSLIGSILGALLGVGFGKGAVNAVCSTVSDMYFVLTVSQAHISSMTILKGVLAGITASFLASIFPALKASRAIPITLMQRSASERAIQNKIPVFMFTGLLLISCAVMIFKVVALPPAYDFIGVFILFLGSSFLAPGLVLLISWASSGLVKKYGKVLFKMAARNIVRSLSRTSVLIASLMVVVSVFIGIEIMTKSFRASIETWVDGHIGADIHVSSTDELDRRLDFDLLDQIHKLPQVKDLSAYNIHRIYSVVAGEVHIFSYIKDLSEKQWTWTAQRPDKMEPFLEQGWILVSEIFARKHSFNPENGNHVTLETIQGPVRFKVVGVFRDFFMGGGRAVVSRNVMKKYWGLDDITSIQVFLNSTDEIEPTIHMIKKMIPETKMVKVVSGLSIKQSILSVFDKTFVITTALQILTAIVAFTGILNSVMALLIERKKELGILRACGAKSDQVRRLMIMECGINGFVSGVLALPLGVFLAWVLIDIINQRSFGWSYDMVLSMGILLQALLLSVGAAVIAGIIPAFQAGKTNISRALHME</sequence>
<organism evidence="10 11">
    <name type="scientific">Desulfobacter hydrogenophilus</name>
    <dbReference type="NCBI Taxonomy" id="2291"/>
    <lineage>
        <taxon>Bacteria</taxon>
        <taxon>Pseudomonadati</taxon>
        <taxon>Thermodesulfobacteriota</taxon>
        <taxon>Desulfobacteria</taxon>
        <taxon>Desulfobacterales</taxon>
        <taxon>Desulfobacteraceae</taxon>
        <taxon>Desulfobacter</taxon>
    </lineage>
</organism>
<dbReference type="OrthoDB" id="9780560at2"/>
<dbReference type="InterPro" id="IPR025857">
    <property type="entry name" value="MacB_PCD"/>
</dbReference>
<gene>
    <name evidence="10" type="ORF">DO021_21435</name>
    <name evidence="9" type="ORF">EYB58_19755</name>
</gene>
<evidence type="ECO:0000259" key="8">
    <source>
        <dbReference type="Pfam" id="PF12704"/>
    </source>
</evidence>
<feature type="domain" description="ABC3 transporter permease C-terminal" evidence="7">
    <location>
        <begin position="256"/>
        <end position="378"/>
    </location>
</feature>
<evidence type="ECO:0000256" key="6">
    <source>
        <dbReference type="SAM" id="Phobius"/>
    </source>
</evidence>
<dbReference type="PANTHER" id="PTHR30572:SF17">
    <property type="entry name" value="ABC3 TRANSPORTER PERMEASE PROTEIN DOMAIN-CONTAINING PROTEIN"/>
    <property type="match status" value="1"/>
</dbReference>
<feature type="transmembrane region" description="Helical" evidence="6">
    <location>
        <begin position="806"/>
        <end position="827"/>
    </location>
</feature>
<keyword evidence="4 6" id="KW-1133">Transmembrane helix</keyword>
<feature type="transmembrane region" description="Helical" evidence="6">
    <location>
        <begin position="474"/>
        <end position="495"/>
    </location>
</feature>
<comment type="subcellular location">
    <subcellularLocation>
        <location evidence="1">Cell membrane</location>
        <topology evidence="1">Multi-pass membrane protein</topology>
    </subcellularLocation>
</comment>